<protein>
    <submittedName>
        <fullName evidence="5">Efflux transporter, RND family, MFP subunit</fullName>
    </submittedName>
</protein>
<dbReference type="InterPro" id="IPR006143">
    <property type="entry name" value="RND_pump_MFP"/>
</dbReference>
<dbReference type="Gene3D" id="2.40.50.100">
    <property type="match status" value="1"/>
</dbReference>
<comment type="caution">
    <text evidence="5">The sequence shown here is derived from an EMBL/GenBank/DDBJ whole genome shotgun (WGS) entry which is preliminary data.</text>
</comment>
<evidence type="ECO:0000313" key="6">
    <source>
        <dbReference type="Proteomes" id="UP000681526"/>
    </source>
</evidence>
<evidence type="ECO:0000313" key="5">
    <source>
        <dbReference type="EMBL" id="CAG5091096.1"/>
    </source>
</evidence>
<gene>
    <name evidence="5" type="primary">txxe 3105</name>
    <name evidence="5" type="ORF">TXXE_15000</name>
</gene>
<dbReference type="PROSITE" id="PS51257">
    <property type="entry name" value="PROKAR_LIPOPROTEIN"/>
    <property type="match status" value="1"/>
</dbReference>
<dbReference type="RefSeq" id="WP_015255679.1">
    <property type="nucleotide sequence ID" value="NZ_CAJRAY010000079.1"/>
</dbReference>
<reference evidence="5 6" key="1">
    <citation type="submission" date="2021-04" db="EMBL/GenBank/DDBJ databases">
        <authorList>
            <person name="Rakotoarivonina H."/>
        </authorList>
    </citation>
    <scope>NUCLEOTIDE SEQUENCE [LARGE SCALE GENOMIC DNA]</scope>
    <source>
        <strain evidence="5 6">XE</strain>
    </source>
</reference>
<keyword evidence="3" id="KW-0175">Coiled coil</keyword>
<comment type="similarity">
    <text evidence="2">Belongs to the membrane fusion protein (MFP) (TC 8.A.1) family.</text>
</comment>
<dbReference type="NCBIfam" id="TIGR01730">
    <property type="entry name" value="RND_mfp"/>
    <property type="match status" value="1"/>
</dbReference>
<keyword evidence="4" id="KW-0732">Signal</keyword>
<dbReference type="Gene3D" id="2.40.420.20">
    <property type="match status" value="1"/>
</dbReference>
<accession>A0ABM8V758</accession>
<dbReference type="PANTHER" id="PTHR32347:SF23">
    <property type="entry name" value="BLL5650 PROTEIN"/>
    <property type="match status" value="1"/>
</dbReference>
<dbReference type="InterPro" id="IPR050465">
    <property type="entry name" value="UPF0194_transport"/>
</dbReference>
<evidence type="ECO:0000256" key="3">
    <source>
        <dbReference type="ARBA" id="ARBA00023054"/>
    </source>
</evidence>
<dbReference type="SUPFAM" id="SSF111369">
    <property type="entry name" value="HlyD-like secretion proteins"/>
    <property type="match status" value="1"/>
</dbReference>
<dbReference type="EMBL" id="CAJRAY010000079">
    <property type="protein sequence ID" value="CAG5091096.1"/>
    <property type="molecule type" value="Genomic_DNA"/>
</dbReference>
<proteinExistence type="inferred from homology"/>
<name>A0ABM8V758_THEXY</name>
<sequence>MFRARGLAAVLAVLTAASLVLSGCSFLPVEDEALQPPLVEPAREPLDYTVVSRGTIETYLRGTAHFVSSRVETLSFKESGGRLKSINVALGDHVEAGEPVAELEVGDLELQAELQRLNVERARLLYKEARTSGASGVDLRLREIDLEREQKMLEAMETRLGKARLHAPISGTVIFVASMKEGDTVSAYQPIVTIADPDSVQLTYVAAESRELFGLEVGMPAFLKYKGVEYTGKVLQTPSSAPLTADPAGAERNGVTIVVGIDDPPGDVQIGHSADLTIPLQKRENVIVLPRSAIRSYMGRNYVQVVEGERIKEVDVETGLTTPTEVEIVKGLEEGQMVVLNN</sequence>
<evidence type="ECO:0000256" key="1">
    <source>
        <dbReference type="ARBA" id="ARBA00004196"/>
    </source>
</evidence>
<dbReference type="Proteomes" id="UP000681526">
    <property type="component" value="Unassembled WGS sequence"/>
</dbReference>
<feature type="signal peptide" evidence="4">
    <location>
        <begin position="1"/>
        <end position="22"/>
    </location>
</feature>
<feature type="chain" id="PRO_5045118320" evidence="4">
    <location>
        <begin position="23"/>
        <end position="342"/>
    </location>
</feature>
<dbReference type="PANTHER" id="PTHR32347">
    <property type="entry name" value="EFFLUX SYSTEM COMPONENT YKNX-RELATED"/>
    <property type="match status" value="1"/>
</dbReference>
<organism evidence="5 6">
    <name type="scientific">Thermobacillus xylanilyticus</name>
    <dbReference type="NCBI Taxonomy" id="76633"/>
    <lineage>
        <taxon>Bacteria</taxon>
        <taxon>Bacillati</taxon>
        <taxon>Bacillota</taxon>
        <taxon>Bacilli</taxon>
        <taxon>Bacillales</taxon>
        <taxon>Paenibacillaceae</taxon>
        <taxon>Thermobacillus</taxon>
    </lineage>
</organism>
<keyword evidence="6" id="KW-1185">Reference proteome</keyword>
<comment type="subcellular location">
    <subcellularLocation>
        <location evidence="1">Cell envelope</location>
    </subcellularLocation>
</comment>
<evidence type="ECO:0000256" key="2">
    <source>
        <dbReference type="ARBA" id="ARBA00009477"/>
    </source>
</evidence>
<evidence type="ECO:0000256" key="4">
    <source>
        <dbReference type="SAM" id="SignalP"/>
    </source>
</evidence>